<keyword evidence="1" id="KW-0732">Signal</keyword>
<dbReference type="Pfam" id="PF13585">
    <property type="entry name" value="CHU_C"/>
    <property type="match status" value="1"/>
</dbReference>
<evidence type="ECO:0000256" key="1">
    <source>
        <dbReference type="SAM" id="SignalP"/>
    </source>
</evidence>
<comment type="caution">
    <text evidence="3">The sequence shown here is derived from an EMBL/GenBank/DDBJ whole genome shotgun (WGS) entry which is preliminary data.</text>
</comment>
<organism evidence="3 4">
    <name type="scientific">Salibacter halophilus</name>
    <dbReference type="NCBI Taxonomy" id="1803916"/>
    <lineage>
        <taxon>Bacteria</taxon>
        <taxon>Pseudomonadati</taxon>
        <taxon>Bacteroidota</taxon>
        <taxon>Flavobacteriia</taxon>
        <taxon>Flavobacteriales</taxon>
        <taxon>Salibacteraceae</taxon>
        <taxon>Salibacter</taxon>
    </lineage>
</organism>
<evidence type="ECO:0000313" key="4">
    <source>
        <dbReference type="Proteomes" id="UP000435357"/>
    </source>
</evidence>
<dbReference type="AlphaFoldDB" id="A0A6N6M4J7"/>
<feature type="chain" id="PRO_5026744040" evidence="1">
    <location>
        <begin position="22"/>
        <end position="901"/>
    </location>
</feature>
<sequence length="901" mass="100487">MLKKFYLLFSILFMTVSAAWATHNRAGEITYRHISGFTYEITVTTYTKESSRPADRCALDVYFGDGTMETVSRVNGNFDQQRNCYIGVSLGGDIKMNKYTTQHTYPSVGQYEITMVDPNRNEGIENIDNSVLQQFALKSELFIYASGVPNSSPVLTNPPVDDACLREVYEHNPGAVDADISNSGTSDSLVYSLAVSLGDSAKALPNFVFPDEINPGPNNNISVDPETGTIQWIVPQRSGEYNVAVLIEEYREVNGRIRKVGSVLRDIQITVLDCLNDPPVITNTDDTCVIAGAVLNRTVFASDPNTGHEVTITATGDPFLVQGNKASFSPPAPSPSTSGSFRWNTQCQHIRKKDYDVVFRAVDDNPFNPTHISLANYETWKISVIGPPPTNEQAEPMGNGIQLGWDYNSCNNAVGYRIYRNVDSLGYSPSSCETGVPASLGYQEIADIEDPSITNYYDDDNGNGLKNGIRYCYLVYAYFEDGSESIVSNEFCSQLKREVPIITRVSVNNTDNQSGSDTVMWSTPTELDTTQYTGPYSYKVFRSTLINDFSEIYTTPTENSLSDLDTIFVDSNLNTRDNQHTYRIDIYSNGQRVGGSSIASSVFLEGTGQDNKVILSFDERVPWINNQYVFYRFNDNTGSYDTLDTTSVLTYVDTGLANGSEYCYRVLTIGDYSIDNILSPLKNYSQQACIIPEDNQPPCPPGDAMIDSDCELFTNIVEWENPNNLCDTVDDVVSYNVYFKPFRNEGDFQILENVPGPENTSVRFDNLESVAGCYAITAIDSFGNESPMTDSVCVDNCPEYRLPNVFTPGGDGSNDYLVPFPYRYVESVEMEIFNRWGEKVFETNDPNIRWDGTNEMQGGDCPPGVYYYTCTVYEIRLSGIQPRLIKGHVTLLRQEQTYPTD</sequence>
<evidence type="ECO:0000259" key="2">
    <source>
        <dbReference type="PROSITE" id="PS50853"/>
    </source>
</evidence>
<dbReference type="PROSITE" id="PS50853">
    <property type="entry name" value="FN3"/>
    <property type="match status" value="1"/>
</dbReference>
<accession>A0A6N6M4J7</accession>
<feature type="signal peptide" evidence="1">
    <location>
        <begin position="1"/>
        <end position="21"/>
    </location>
</feature>
<dbReference type="OrthoDB" id="1123245at2"/>
<dbReference type="NCBIfam" id="TIGR04131">
    <property type="entry name" value="Bac_Flav_CTERM"/>
    <property type="match status" value="1"/>
</dbReference>
<dbReference type="InterPro" id="IPR036116">
    <property type="entry name" value="FN3_sf"/>
</dbReference>
<dbReference type="InterPro" id="IPR003961">
    <property type="entry name" value="FN3_dom"/>
</dbReference>
<keyword evidence="4" id="KW-1185">Reference proteome</keyword>
<gene>
    <name evidence="3" type="ORF">F3059_10960</name>
</gene>
<dbReference type="SUPFAM" id="SSF49265">
    <property type="entry name" value="Fibronectin type III"/>
    <property type="match status" value="1"/>
</dbReference>
<feature type="domain" description="Fibronectin type-III" evidence="2">
    <location>
        <begin position="700"/>
        <end position="800"/>
    </location>
</feature>
<proteinExistence type="predicted"/>
<dbReference type="RefSeq" id="WP_151169183.1">
    <property type="nucleotide sequence ID" value="NZ_WACR01000009.1"/>
</dbReference>
<dbReference type="InterPro" id="IPR026341">
    <property type="entry name" value="T9SS_type_B"/>
</dbReference>
<dbReference type="Proteomes" id="UP000435357">
    <property type="component" value="Unassembled WGS sequence"/>
</dbReference>
<name>A0A6N6M4J7_9FLAO</name>
<dbReference type="Gene3D" id="2.60.40.10">
    <property type="entry name" value="Immunoglobulins"/>
    <property type="match status" value="2"/>
</dbReference>
<protein>
    <submittedName>
        <fullName evidence="3">Gliding motility-associated C-terminal domain-containing protein</fullName>
    </submittedName>
</protein>
<dbReference type="EMBL" id="WACR01000009">
    <property type="protein sequence ID" value="KAB1063159.1"/>
    <property type="molecule type" value="Genomic_DNA"/>
</dbReference>
<reference evidence="3 4" key="1">
    <citation type="submission" date="2019-09" db="EMBL/GenBank/DDBJ databases">
        <title>Genomes of Cryomorphaceae.</title>
        <authorList>
            <person name="Bowman J.P."/>
        </authorList>
    </citation>
    <scope>NUCLEOTIDE SEQUENCE [LARGE SCALE GENOMIC DNA]</scope>
    <source>
        <strain evidence="3 4">KCTC 52047</strain>
    </source>
</reference>
<dbReference type="InterPro" id="IPR013783">
    <property type="entry name" value="Ig-like_fold"/>
</dbReference>
<evidence type="ECO:0000313" key="3">
    <source>
        <dbReference type="EMBL" id="KAB1063159.1"/>
    </source>
</evidence>